<organism evidence="1 2">
    <name type="scientific">Cannabis sativa</name>
    <name type="common">Hemp</name>
    <name type="synonym">Marijuana</name>
    <dbReference type="NCBI Taxonomy" id="3483"/>
    <lineage>
        <taxon>Eukaryota</taxon>
        <taxon>Viridiplantae</taxon>
        <taxon>Streptophyta</taxon>
        <taxon>Embryophyta</taxon>
        <taxon>Tracheophyta</taxon>
        <taxon>Spermatophyta</taxon>
        <taxon>Magnoliopsida</taxon>
        <taxon>eudicotyledons</taxon>
        <taxon>Gunneridae</taxon>
        <taxon>Pentapetalae</taxon>
        <taxon>rosids</taxon>
        <taxon>fabids</taxon>
        <taxon>Rosales</taxon>
        <taxon>Cannabaceae</taxon>
        <taxon>Cannabis</taxon>
    </lineage>
</organism>
<dbReference type="PANTHER" id="PTHR34570">
    <property type="entry name" value="OS03G0593100 PROTEIN"/>
    <property type="match status" value="1"/>
</dbReference>
<evidence type="ECO:0000313" key="2">
    <source>
        <dbReference type="Proteomes" id="UP000596661"/>
    </source>
</evidence>
<dbReference type="Proteomes" id="UP000596661">
    <property type="component" value="Chromosome 8"/>
</dbReference>
<reference evidence="1" key="2">
    <citation type="submission" date="2021-03" db="UniProtKB">
        <authorList>
            <consortium name="EnsemblPlants"/>
        </authorList>
    </citation>
    <scope>IDENTIFICATION</scope>
</reference>
<dbReference type="EnsemblPlants" id="evm.model.08.643">
    <property type="protein sequence ID" value="cds.evm.model.08.643"/>
    <property type="gene ID" value="evm.TU.08.643"/>
</dbReference>
<sequence>MATKNCSDGTSHHSSIALLQERFRQLQRAKEMREEKELLRLLSESERIIVIDHLLIIKALSTTFNQTCKASMVVIFKPVLITPLQSLETLPPQVQPSTIIDRIIWMVQM</sequence>
<keyword evidence="2" id="KW-1185">Reference proteome</keyword>
<dbReference type="PANTHER" id="PTHR34570:SF12">
    <property type="entry name" value="EXPRESSED PROTEIN"/>
    <property type="match status" value="1"/>
</dbReference>
<name>A0A803QBX2_CANSA</name>
<reference evidence="1" key="1">
    <citation type="submission" date="2018-11" db="EMBL/GenBank/DDBJ databases">
        <authorList>
            <person name="Grassa J C."/>
        </authorList>
    </citation>
    <scope>NUCLEOTIDE SEQUENCE [LARGE SCALE GENOMIC DNA]</scope>
</reference>
<evidence type="ECO:0000313" key="1">
    <source>
        <dbReference type="EnsemblPlants" id="cds.evm.model.08.643"/>
    </source>
</evidence>
<protein>
    <submittedName>
        <fullName evidence="1">Uncharacterized protein</fullName>
    </submittedName>
</protein>
<accession>A0A803QBX2</accession>
<dbReference type="EMBL" id="UZAU01000689">
    <property type="status" value="NOT_ANNOTATED_CDS"/>
    <property type="molecule type" value="Genomic_DNA"/>
</dbReference>
<dbReference type="Gramene" id="evm.model.08.643">
    <property type="protein sequence ID" value="cds.evm.model.08.643"/>
    <property type="gene ID" value="evm.TU.08.643"/>
</dbReference>
<proteinExistence type="predicted"/>
<dbReference type="AlphaFoldDB" id="A0A803QBX2"/>